<accession>A0ABY0HJ87</accession>
<organism evidence="2 3">
    <name type="scientific">Monosporascus cannonballus</name>
    <dbReference type="NCBI Taxonomy" id="155416"/>
    <lineage>
        <taxon>Eukaryota</taxon>
        <taxon>Fungi</taxon>
        <taxon>Dikarya</taxon>
        <taxon>Ascomycota</taxon>
        <taxon>Pezizomycotina</taxon>
        <taxon>Sordariomycetes</taxon>
        <taxon>Xylariomycetidae</taxon>
        <taxon>Xylariales</taxon>
        <taxon>Xylariales incertae sedis</taxon>
        <taxon>Monosporascus</taxon>
    </lineage>
</organism>
<keyword evidence="1" id="KW-1133">Transmembrane helix</keyword>
<comment type="caution">
    <text evidence="2">The sequence shown here is derived from an EMBL/GenBank/DDBJ whole genome shotgun (WGS) entry which is preliminary data.</text>
</comment>
<dbReference type="PANTHER" id="PTHR12736">
    <property type="entry name" value="LANC-LIKE PROTEIN"/>
    <property type="match status" value="1"/>
</dbReference>
<dbReference type="InterPro" id="IPR012341">
    <property type="entry name" value="6hp_glycosidase-like_sf"/>
</dbReference>
<dbReference type="EMBL" id="QJNS01000007">
    <property type="protein sequence ID" value="RYO94741.1"/>
    <property type="molecule type" value="Genomic_DNA"/>
</dbReference>
<dbReference type="Gene3D" id="1.50.10.10">
    <property type="match status" value="1"/>
</dbReference>
<dbReference type="PRINTS" id="PR01950">
    <property type="entry name" value="LANCSUPER"/>
</dbReference>
<dbReference type="InterPro" id="IPR007822">
    <property type="entry name" value="LANC-like"/>
</dbReference>
<sequence length="420" mass="47112">MRLTSVIREKHFWIILATLCICLIMPRSGRYFAHHREAGKTPHFHDEFLKSITRIVTYNPPVHTCSTGWSFSGLYSGPTSIAYLFYRISLLYPETTFKRQSYRNWAGEYLKLGLQVRESSPDPNHCGIANELLASLALRSIMHSEVDLAKRICAYEKTINGSSEGSNEWLYGRAGYLYLLRLCRSHFETQSGSEAVTAALTQTIERTIKCILDTPLPWTWHGKEYLGAAHGYIGIITQIVLSRTQNHPSGLEDLVEALLKMQYPSGNFPSSARKEYSNHDDRLVQFCHGSPGFIISLSSIATYFPPDLQKKIEAVVEKGRADVWNRGLLTKPPCLCHGIVGNALAFTQPDDDRFEKLLAYSTTEANAEADQSRGVDKGWLQDAGRDDAFVGLYTGEAGRAWVWALADKNAARTCIGYNDV</sequence>
<dbReference type="PANTHER" id="PTHR12736:SF7">
    <property type="entry name" value="LANC-LIKE PROTEIN 3"/>
    <property type="match status" value="1"/>
</dbReference>
<gene>
    <name evidence="2" type="ORF">DL762_000373</name>
</gene>
<dbReference type="Pfam" id="PF05147">
    <property type="entry name" value="LANC_like"/>
    <property type="match status" value="1"/>
</dbReference>
<keyword evidence="3" id="KW-1185">Reference proteome</keyword>
<dbReference type="CDD" id="cd04794">
    <property type="entry name" value="euk_LANCL"/>
    <property type="match status" value="1"/>
</dbReference>
<dbReference type="Proteomes" id="UP000294003">
    <property type="component" value="Unassembled WGS sequence"/>
</dbReference>
<evidence type="ECO:0000256" key="1">
    <source>
        <dbReference type="SAM" id="Phobius"/>
    </source>
</evidence>
<protein>
    <submittedName>
        <fullName evidence="2">Uncharacterized protein</fullName>
    </submittedName>
</protein>
<proteinExistence type="predicted"/>
<keyword evidence="1" id="KW-0472">Membrane</keyword>
<feature type="transmembrane region" description="Helical" evidence="1">
    <location>
        <begin position="12"/>
        <end position="33"/>
    </location>
</feature>
<keyword evidence="1" id="KW-0812">Transmembrane</keyword>
<name>A0ABY0HJ87_9PEZI</name>
<dbReference type="SUPFAM" id="SSF158745">
    <property type="entry name" value="LanC-like"/>
    <property type="match status" value="1"/>
</dbReference>
<evidence type="ECO:0000313" key="3">
    <source>
        <dbReference type="Proteomes" id="UP000294003"/>
    </source>
</evidence>
<evidence type="ECO:0000313" key="2">
    <source>
        <dbReference type="EMBL" id="RYO94741.1"/>
    </source>
</evidence>
<reference evidence="2 3" key="1">
    <citation type="submission" date="2018-06" db="EMBL/GenBank/DDBJ databases">
        <title>Complete Genomes of Monosporascus.</title>
        <authorList>
            <person name="Robinson A.J."/>
            <person name="Natvig D.O."/>
        </authorList>
    </citation>
    <scope>NUCLEOTIDE SEQUENCE [LARGE SCALE GENOMIC DNA]</scope>
    <source>
        <strain evidence="2 3">CBS 609.92</strain>
    </source>
</reference>
<dbReference type="SMART" id="SM01260">
    <property type="entry name" value="LANC_like"/>
    <property type="match status" value="1"/>
</dbReference>